<dbReference type="RefSeq" id="XP_066661174.1">
    <property type="nucleotide sequence ID" value="XM_066818986.1"/>
</dbReference>
<dbReference type="Proteomes" id="UP001433268">
    <property type="component" value="Unassembled WGS sequence"/>
</dbReference>
<comment type="caution">
    <text evidence="2">The sequence shown here is derived from an EMBL/GenBank/DDBJ whole genome shotgun (WGS) entry which is preliminary data.</text>
</comment>
<accession>A0ABR1UUH6</accession>
<feature type="domain" description="2EXR" evidence="1">
    <location>
        <begin position="6"/>
        <end position="73"/>
    </location>
</feature>
<dbReference type="GeneID" id="92052046"/>
<gene>
    <name evidence="2" type="ORF">PG997_014672</name>
</gene>
<proteinExistence type="predicted"/>
<dbReference type="InterPro" id="IPR045518">
    <property type="entry name" value="2EXR"/>
</dbReference>
<evidence type="ECO:0000313" key="2">
    <source>
        <dbReference type="EMBL" id="KAK8062575.1"/>
    </source>
</evidence>
<evidence type="ECO:0000259" key="1">
    <source>
        <dbReference type="Pfam" id="PF20150"/>
    </source>
</evidence>
<evidence type="ECO:0000313" key="3">
    <source>
        <dbReference type="Proteomes" id="UP001433268"/>
    </source>
</evidence>
<dbReference type="EMBL" id="JAQQWN010000010">
    <property type="protein sequence ID" value="KAK8062575.1"/>
    <property type="molecule type" value="Genomic_DNA"/>
</dbReference>
<keyword evidence="3" id="KW-1185">Reference proteome</keyword>
<dbReference type="Pfam" id="PF20150">
    <property type="entry name" value="2EXR"/>
    <property type="match status" value="1"/>
</dbReference>
<protein>
    <recommendedName>
        <fullName evidence="1">2EXR domain-containing protein</fullName>
    </recommendedName>
</protein>
<organism evidence="2 3">
    <name type="scientific">Apiospora hydei</name>
    <dbReference type="NCBI Taxonomy" id="1337664"/>
    <lineage>
        <taxon>Eukaryota</taxon>
        <taxon>Fungi</taxon>
        <taxon>Dikarya</taxon>
        <taxon>Ascomycota</taxon>
        <taxon>Pezizomycotina</taxon>
        <taxon>Sordariomycetes</taxon>
        <taxon>Xylariomycetidae</taxon>
        <taxon>Amphisphaeriales</taxon>
        <taxon>Apiosporaceae</taxon>
        <taxon>Apiospora</taxon>
    </lineage>
</organism>
<sequence length="274" mass="31471">MSDERFSLFSKFPPEIRVMIWEAALHEEYRDRVLILDEATHRIVASRELQQPFRAVFHASRESRYVANSMFPVRLPMYRFHGFPSFEWYQRSVRGNAAPFKETLETPASGEIPVSLALDNFMVGFSWRWLHVQSIGQGFVGGFVSGNLSPQQTRLIWNLIQVVIDDRSSEAARRDPESYLDLSAKALSVFGGVQKFRCLYPISTNGPRIRSIVWGMGDQISYRVDAALNWHFTANDGTPSYNGRALLLHGQHPWKMLTCADFQARLHRTQTSQE</sequence>
<reference evidence="2 3" key="1">
    <citation type="submission" date="2023-01" db="EMBL/GenBank/DDBJ databases">
        <title>Analysis of 21 Apiospora genomes using comparative genomics revels a genus with tremendous synthesis potential of carbohydrate active enzymes and secondary metabolites.</title>
        <authorList>
            <person name="Sorensen T."/>
        </authorList>
    </citation>
    <scope>NUCLEOTIDE SEQUENCE [LARGE SCALE GENOMIC DNA]</scope>
    <source>
        <strain evidence="2 3">CBS 114990</strain>
    </source>
</reference>
<name>A0ABR1UUH6_9PEZI</name>